<reference evidence="2" key="1">
    <citation type="submission" date="2022-11" db="UniProtKB">
        <authorList>
            <consortium name="WormBaseParasite"/>
        </authorList>
    </citation>
    <scope>IDENTIFICATION</scope>
</reference>
<proteinExistence type="predicted"/>
<accession>A0A915JED7</accession>
<dbReference type="WBParaSite" id="nRc.2.0.1.t24542-RA">
    <property type="protein sequence ID" value="nRc.2.0.1.t24542-RA"/>
    <property type="gene ID" value="nRc.2.0.1.g24542"/>
</dbReference>
<name>A0A915JED7_ROMCU</name>
<dbReference type="AlphaFoldDB" id="A0A915JED7"/>
<sequence>MCIFKSKEEEAKALGDYMKLQAARDFDQQSSHYATHLNKSAQAYRRFMPTEMKDMVKRIEDNPYKDPAEISPEIDPFSIDAYRI</sequence>
<dbReference type="Proteomes" id="UP000887565">
    <property type="component" value="Unplaced"/>
</dbReference>
<protein>
    <submittedName>
        <fullName evidence="2">Uncharacterized protein</fullName>
    </submittedName>
</protein>
<evidence type="ECO:0000313" key="2">
    <source>
        <dbReference type="WBParaSite" id="nRc.2.0.1.t24542-RA"/>
    </source>
</evidence>
<keyword evidence="1" id="KW-1185">Reference proteome</keyword>
<evidence type="ECO:0000313" key="1">
    <source>
        <dbReference type="Proteomes" id="UP000887565"/>
    </source>
</evidence>
<organism evidence="1 2">
    <name type="scientific">Romanomermis culicivorax</name>
    <name type="common">Nematode worm</name>
    <dbReference type="NCBI Taxonomy" id="13658"/>
    <lineage>
        <taxon>Eukaryota</taxon>
        <taxon>Metazoa</taxon>
        <taxon>Ecdysozoa</taxon>
        <taxon>Nematoda</taxon>
        <taxon>Enoplea</taxon>
        <taxon>Dorylaimia</taxon>
        <taxon>Mermithida</taxon>
        <taxon>Mermithoidea</taxon>
        <taxon>Mermithidae</taxon>
        <taxon>Romanomermis</taxon>
    </lineage>
</organism>